<dbReference type="Proteomes" id="UP000757232">
    <property type="component" value="Unassembled WGS sequence"/>
</dbReference>
<evidence type="ECO:0000313" key="2">
    <source>
        <dbReference type="Proteomes" id="UP000757232"/>
    </source>
</evidence>
<keyword evidence="2" id="KW-1185">Reference proteome</keyword>
<reference evidence="1" key="1">
    <citation type="submission" date="2016-06" db="EMBL/GenBank/DDBJ databases">
        <title>Draft Genome sequence of the fungus Inonotus baumii.</title>
        <authorList>
            <person name="Zhu H."/>
            <person name="Lin W."/>
        </authorList>
    </citation>
    <scope>NUCLEOTIDE SEQUENCE</scope>
    <source>
        <strain evidence="1">821</strain>
    </source>
</reference>
<gene>
    <name evidence="1" type="ORF">A7U60_g4512</name>
</gene>
<organism evidence="1 2">
    <name type="scientific">Sanghuangporus baumii</name>
    <name type="common">Phellinus baumii</name>
    <dbReference type="NCBI Taxonomy" id="108892"/>
    <lineage>
        <taxon>Eukaryota</taxon>
        <taxon>Fungi</taxon>
        <taxon>Dikarya</taxon>
        <taxon>Basidiomycota</taxon>
        <taxon>Agaricomycotina</taxon>
        <taxon>Agaricomycetes</taxon>
        <taxon>Hymenochaetales</taxon>
        <taxon>Hymenochaetaceae</taxon>
        <taxon>Sanghuangporus</taxon>
    </lineage>
</organism>
<proteinExistence type="predicted"/>
<comment type="caution">
    <text evidence="1">The sequence shown here is derived from an EMBL/GenBank/DDBJ whole genome shotgun (WGS) entry which is preliminary data.</text>
</comment>
<dbReference type="AlphaFoldDB" id="A0A9Q5HYQ2"/>
<accession>A0A9Q5HYQ2</accession>
<dbReference type="EMBL" id="LNZH02000180">
    <property type="protein sequence ID" value="OCB88310.1"/>
    <property type="molecule type" value="Genomic_DNA"/>
</dbReference>
<name>A0A9Q5HYQ2_SANBA</name>
<sequence length="214" mass="23112">MTPNSDPRSLLGSTPSSEQLTDYLNQLAHLTSSKQVPNPEIKSYSDALYMTYYPLGVSLMFVDKNGSKSIKGIDAQSENLVLDSIDIYNPEQEEAKEDAKPSKGSTVSGQVYAPYPANLVLLLLPGTVNNKPRPPELTITSSSTGKDLLINLGEPDRKGGGAGPSSGSISIWCEWSKDGVMIEFGGPDAKGPHAWERGKDAKWRVVTLFRLKAA</sequence>
<protein>
    <submittedName>
        <fullName evidence="1">Uncharacterized protein</fullName>
    </submittedName>
</protein>
<dbReference type="OrthoDB" id="2224399at2759"/>
<evidence type="ECO:0000313" key="1">
    <source>
        <dbReference type="EMBL" id="OCB88310.1"/>
    </source>
</evidence>